<sequence length="447" mass="52226">METTTENADYCPLNQWGLSADLSLLRTKLFHKAKAEAKFRFYSLYGHVLRKDTLESAWKRVRANKGAPGIDGISFEDIEKRKDGVDGFLEGLLISLKESTYRPDPVKRVYIPKKDGRKRPLGIPTIKDRVIQMAVLLIIEPIFEADFLDTSYGFRPGRSAHDAVEAIRSELKGGKRVVYDADLKGYFDTIPHDNLMKAVERRIVDRSVLKLLRMWLKATIVDVDENGKKKWHKSTIGTPQGGVISPLLANIYLHHFEKYFHAMTTSRKIQASIVRYADDFVILMKEPMKEMIHHLEDLLETRFRLTINREKTRWVDLRTTGPILDFLGFSFRYEKGIHHRNYLCLNVYPSKKSVKNLKGKIHEFLSYRNSYKPVDQAIAELNRTLRGWDNYFAVGYRKRAYSEVNYYLHLKFWKFLTRKSQRKTKLPEGDTWNSYLRKQGLQFLSYA</sequence>
<dbReference type="RefSeq" id="WP_002769687.1">
    <property type="nucleotide sequence ID" value="NZ_JH597773.1"/>
</dbReference>
<evidence type="ECO:0000256" key="1">
    <source>
        <dbReference type="ARBA" id="ARBA00034120"/>
    </source>
</evidence>
<dbReference type="InterPro" id="IPR030931">
    <property type="entry name" value="Group_II_RT_mat"/>
</dbReference>
<keyword evidence="3" id="KW-0695">RNA-directed DNA polymerase</keyword>
<dbReference type="AlphaFoldDB" id="H2CB99"/>
<dbReference type="InterPro" id="IPR043502">
    <property type="entry name" value="DNA/RNA_pol_sf"/>
</dbReference>
<dbReference type="InterPro" id="IPR013597">
    <property type="entry name" value="Mat_intron_G2"/>
</dbReference>
<evidence type="ECO:0000313" key="3">
    <source>
        <dbReference type="EMBL" id="EHQ05239.1"/>
    </source>
</evidence>
<dbReference type="Proteomes" id="UP000005737">
    <property type="component" value="Unassembled WGS sequence"/>
</dbReference>
<dbReference type="EMBL" id="JH597773">
    <property type="protein sequence ID" value="EHQ08105.1"/>
    <property type="molecule type" value="Genomic_DNA"/>
</dbReference>
<evidence type="ECO:0000313" key="5">
    <source>
        <dbReference type="Proteomes" id="UP000005737"/>
    </source>
</evidence>
<proteinExistence type="inferred from homology"/>
<feature type="domain" description="Reverse transcriptase" evidence="2">
    <location>
        <begin position="92"/>
        <end position="331"/>
    </location>
</feature>
<dbReference type="PANTHER" id="PTHR34047">
    <property type="entry name" value="NUCLEAR INTRON MATURASE 1, MITOCHONDRIAL-RELATED"/>
    <property type="match status" value="1"/>
</dbReference>
<dbReference type="EMBL" id="JH597773">
    <property type="protein sequence ID" value="EHQ05239.1"/>
    <property type="molecule type" value="Genomic_DNA"/>
</dbReference>
<dbReference type="CDD" id="cd01651">
    <property type="entry name" value="RT_G2_intron"/>
    <property type="match status" value="1"/>
</dbReference>
<dbReference type="PROSITE" id="PS50878">
    <property type="entry name" value="RT_POL"/>
    <property type="match status" value="1"/>
</dbReference>
<accession>H2CB99</accession>
<dbReference type="HOGENOM" id="CLU_013584_2_0_12"/>
<gene>
    <name evidence="3" type="ORF">Lepil_0535</name>
    <name evidence="4" type="ORF">Lepil_3447</name>
</gene>
<keyword evidence="5" id="KW-1185">Reference proteome</keyword>
<keyword evidence="3" id="KW-0808">Transferase</keyword>
<evidence type="ECO:0000313" key="4">
    <source>
        <dbReference type="EMBL" id="EHQ08105.1"/>
    </source>
</evidence>
<comment type="similarity">
    <text evidence="1">Belongs to the bacterial reverse transcriptase family.</text>
</comment>
<evidence type="ECO:0000259" key="2">
    <source>
        <dbReference type="PROSITE" id="PS50878"/>
    </source>
</evidence>
<reference evidence="3 5" key="1">
    <citation type="submission" date="2011-10" db="EMBL/GenBank/DDBJ databases">
        <title>The Improved High-Quality Draft genome of Leptonema illini DSM 21528.</title>
        <authorList>
            <consortium name="US DOE Joint Genome Institute (JGI-PGF)"/>
            <person name="Lucas S."/>
            <person name="Copeland A."/>
            <person name="Lapidus A."/>
            <person name="Glavina del Rio T."/>
            <person name="Dalin E."/>
            <person name="Tice H."/>
            <person name="Bruce D."/>
            <person name="Goodwin L."/>
            <person name="Pitluck S."/>
            <person name="Peters L."/>
            <person name="Mikhailova N."/>
            <person name="Held B."/>
            <person name="Kyrpides N."/>
            <person name="Mavromatis K."/>
            <person name="Ivanova N."/>
            <person name="Markowitz V."/>
            <person name="Cheng J.-F."/>
            <person name="Hugenholtz P."/>
            <person name="Woyke T."/>
            <person name="Wu D."/>
            <person name="Gronow S."/>
            <person name="Wellnitz S."/>
            <person name="Brambilla E.-M."/>
            <person name="Klenk H.-P."/>
            <person name="Eisen J.A."/>
        </authorList>
    </citation>
    <scope>NUCLEOTIDE SEQUENCE [LARGE SCALE GENOMIC DNA]</scope>
    <source>
        <strain evidence="3 5">DSM 21528</strain>
    </source>
</reference>
<dbReference type="SUPFAM" id="SSF56672">
    <property type="entry name" value="DNA/RNA polymerases"/>
    <property type="match status" value="1"/>
</dbReference>
<dbReference type="PANTHER" id="PTHR34047:SF8">
    <property type="entry name" value="PROTEIN YKFC"/>
    <property type="match status" value="1"/>
</dbReference>
<dbReference type="InterPro" id="IPR051083">
    <property type="entry name" value="GrpII_Intron_Splice-Mob/Def"/>
</dbReference>
<protein>
    <submittedName>
        <fullName evidence="3">RNA-directed DNA polymerase (Reverse transcriptase)</fullName>
    </submittedName>
</protein>
<dbReference type="Pfam" id="PF00078">
    <property type="entry name" value="RVT_1"/>
    <property type="match status" value="1"/>
</dbReference>
<dbReference type="Pfam" id="PF08388">
    <property type="entry name" value="GIIM"/>
    <property type="match status" value="1"/>
</dbReference>
<dbReference type="NCBIfam" id="TIGR04416">
    <property type="entry name" value="group_II_RT_mat"/>
    <property type="match status" value="1"/>
</dbReference>
<dbReference type="InterPro" id="IPR000477">
    <property type="entry name" value="RT_dom"/>
</dbReference>
<keyword evidence="3" id="KW-0548">Nucleotidyltransferase</keyword>
<name>H2CB99_9LEPT</name>
<organism evidence="3 5">
    <name type="scientific">Leptonema illini DSM 21528</name>
    <dbReference type="NCBI Taxonomy" id="929563"/>
    <lineage>
        <taxon>Bacteria</taxon>
        <taxon>Pseudomonadati</taxon>
        <taxon>Spirochaetota</taxon>
        <taxon>Spirochaetia</taxon>
        <taxon>Leptospirales</taxon>
        <taxon>Leptospiraceae</taxon>
        <taxon>Leptonema</taxon>
    </lineage>
</organism>
<dbReference type="GO" id="GO:0003964">
    <property type="term" value="F:RNA-directed DNA polymerase activity"/>
    <property type="evidence" value="ECO:0007669"/>
    <property type="project" value="UniProtKB-KW"/>
</dbReference>